<name>A0ABQ8VT35_9AGAR</name>
<comment type="caution">
    <text evidence="7">The sequence shown here is derived from an EMBL/GenBank/DDBJ whole genome shotgun (WGS) entry which is preliminary data.</text>
</comment>
<dbReference type="InterPro" id="IPR035984">
    <property type="entry name" value="Acyl-CoA-binding_sf"/>
</dbReference>
<keyword evidence="8" id="KW-1185">Reference proteome</keyword>
<keyword evidence="2 4" id="KW-0040">ANK repeat</keyword>
<proteinExistence type="predicted"/>
<evidence type="ECO:0000313" key="8">
    <source>
        <dbReference type="Proteomes" id="UP001150217"/>
    </source>
</evidence>
<dbReference type="PANTHER" id="PTHR24119:SF0">
    <property type="entry name" value="ACYL-COA-BINDING DOMAIN-CONTAINING PROTEIN 6"/>
    <property type="match status" value="1"/>
</dbReference>
<evidence type="ECO:0000256" key="3">
    <source>
        <dbReference type="ARBA" id="ARBA00023121"/>
    </source>
</evidence>
<dbReference type="PANTHER" id="PTHR24119">
    <property type="entry name" value="ACYL-COA-BINDING DOMAIN-CONTAINING PROTEIN 6"/>
    <property type="match status" value="1"/>
</dbReference>
<accession>A0ABQ8VT35</accession>
<dbReference type="SMART" id="SM00248">
    <property type="entry name" value="ANK"/>
    <property type="match status" value="2"/>
</dbReference>
<dbReference type="SUPFAM" id="SSF47027">
    <property type="entry name" value="Acyl-CoA binding protein"/>
    <property type="match status" value="1"/>
</dbReference>
<dbReference type="PROSITE" id="PS51228">
    <property type="entry name" value="ACB_2"/>
    <property type="match status" value="1"/>
</dbReference>
<feature type="compositionally biased region" description="Polar residues" evidence="5">
    <location>
        <begin position="96"/>
        <end position="105"/>
    </location>
</feature>
<evidence type="ECO:0000256" key="5">
    <source>
        <dbReference type="SAM" id="MobiDB-lite"/>
    </source>
</evidence>
<dbReference type="PRINTS" id="PR00689">
    <property type="entry name" value="ACOABINDINGP"/>
</dbReference>
<keyword evidence="1" id="KW-0677">Repeat</keyword>
<dbReference type="EMBL" id="JANVFT010000010">
    <property type="protein sequence ID" value="KAJ4499538.1"/>
    <property type="molecule type" value="Genomic_DNA"/>
</dbReference>
<dbReference type="InterPro" id="IPR000582">
    <property type="entry name" value="Acyl-CoA-binding_protein"/>
</dbReference>
<feature type="domain" description="ACB" evidence="6">
    <location>
        <begin position="6"/>
        <end position="96"/>
    </location>
</feature>
<dbReference type="Gene3D" id="1.25.40.20">
    <property type="entry name" value="Ankyrin repeat-containing domain"/>
    <property type="match status" value="1"/>
</dbReference>
<feature type="repeat" description="ANK" evidence="4">
    <location>
        <begin position="175"/>
        <end position="207"/>
    </location>
</feature>
<dbReference type="InterPro" id="IPR002110">
    <property type="entry name" value="Ankyrin_rpt"/>
</dbReference>
<dbReference type="SUPFAM" id="SSF48403">
    <property type="entry name" value="Ankyrin repeat"/>
    <property type="match status" value="1"/>
</dbReference>
<evidence type="ECO:0000256" key="4">
    <source>
        <dbReference type="PROSITE-ProRule" id="PRU00023"/>
    </source>
</evidence>
<evidence type="ECO:0000313" key="7">
    <source>
        <dbReference type="EMBL" id="KAJ4499538.1"/>
    </source>
</evidence>
<evidence type="ECO:0000256" key="2">
    <source>
        <dbReference type="ARBA" id="ARBA00023043"/>
    </source>
</evidence>
<keyword evidence="3" id="KW-0446">Lipid-binding</keyword>
<evidence type="ECO:0000259" key="6">
    <source>
        <dbReference type="PROSITE" id="PS51228"/>
    </source>
</evidence>
<dbReference type="InterPro" id="IPR014352">
    <property type="entry name" value="FERM/acyl-CoA-bd_prot_sf"/>
</dbReference>
<dbReference type="Pfam" id="PF12796">
    <property type="entry name" value="Ank_2"/>
    <property type="match status" value="1"/>
</dbReference>
<dbReference type="PROSITE" id="PS50297">
    <property type="entry name" value="ANK_REP_REGION"/>
    <property type="match status" value="2"/>
</dbReference>
<dbReference type="InterPro" id="IPR036770">
    <property type="entry name" value="Ankyrin_rpt-contain_sf"/>
</dbReference>
<protein>
    <submittedName>
        <fullName evidence="7">Ankyrin repeat-containing domain protein</fullName>
    </submittedName>
</protein>
<feature type="repeat" description="ANK" evidence="4">
    <location>
        <begin position="208"/>
        <end position="232"/>
    </location>
</feature>
<dbReference type="Pfam" id="PF00887">
    <property type="entry name" value="ACBP"/>
    <property type="match status" value="1"/>
</dbReference>
<sequence length="232" mass="24895">MDASALSDSFRDAASYLSNSTSLAKVSNTVKLELYALFKWLTVSPQPNVSRPSIFDMTGRAKWDAWNATGKQYTNGTDAENRYLEIAHSLGWQPGASVSPQPSKTTNDDLWDSDSDSSKDRDGGGGMGVSVSSMSAPETDSDNTLHGLAIAGDVGKLETVVALDPDININALDEFGYTPLHLACDRGNPEIARFLLSRGADTSIKDPDDMTPLELAQTAGHENIVQLLLSNQ</sequence>
<dbReference type="PROSITE" id="PS50088">
    <property type="entry name" value="ANK_REPEAT"/>
    <property type="match status" value="2"/>
</dbReference>
<reference evidence="7" key="1">
    <citation type="submission" date="2022-08" db="EMBL/GenBank/DDBJ databases">
        <title>A Global Phylogenomic Analysis of the Shiitake Genus Lentinula.</title>
        <authorList>
            <consortium name="DOE Joint Genome Institute"/>
            <person name="Sierra-Patev S."/>
            <person name="Min B."/>
            <person name="Naranjo-Ortiz M."/>
            <person name="Looney B."/>
            <person name="Konkel Z."/>
            <person name="Slot J.C."/>
            <person name="Sakamoto Y."/>
            <person name="Steenwyk J.L."/>
            <person name="Rokas A."/>
            <person name="Carro J."/>
            <person name="Camarero S."/>
            <person name="Ferreira P."/>
            <person name="Molpeceres G."/>
            <person name="Ruiz-Duenas F.J."/>
            <person name="Serrano A."/>
            <person name="Henrissat B."/>
            <person name="Drula E."/>
            <person name="Hughes K.W."/>
            <person name="Mata J.L."/>
            <person name="Ishikawa N.K."/>
            <person name="Vargas-Isla R."/>
            <person name="Ushijima S."/>
            <person name="Smith C.A."/>
            <person name="Ahrendt S."/>
            <person name="Andreopoulos W."/>
            <person name="He G."/>
            <person name="Labutti K."/>
            <person name="Lipzen A."/>
            <person name="Ng V."/>
            <person name="Riley R."/>
            <person name="Sandor L."/>
            <person name="Barry K."/>
            <person name="Martinez A.T."/>
            <person name="Xiao Y."/>
            <person name="Gibbons J.G."/>
            <person name="Terashima K."/>
            <person name="Grigoriev I.V."/>
            <person name="Hibbett D.S."/>
        </authorList>
    </citation>
    <scope>NUCLEOTIDE SEQUENCE</scope>
    <source>
        <strain evidence="7">RHP3577 ss4</strain>
    </source>
</reference>
<organism evidence="7 8">
    <name type="scientific">Lentinula lateritia</name>
    <dbReference type="NCBI Taxonomy" id="40482"/>
    <lineage>
        <taxon>Eukaryota</taxon>
        <taxon>Fungi</taxon>
        <taxon>Dikarya</taxon>
        <taxon>Basidiomycota</taxon>
        <taxon>Agaricomycotina</taxon>
        <taxon>Agaricomycetes</taxon>
        <taxon>Agaricomycetidae</taxon>
        <taxon>Agaricales</taxon>
        <taxon>Marasmiineae</taxon>
        <taxon>Omphalotaceae</taxon>
        <taxon>Lentinula</taxon>
    </lineage>
</organism>
<feature type="region of interest" description="Disordered" evidence="5">
    <location>
        <begin position="93"/>
        <end position="140"/>
    </location>
</feature>
<evidence type="ECO:0000256" key="1">
    <source>
        <dbReference type="ARBA" id="ARBA00022737"/>
    </source>
</evidence>
<dbReference type="Gene3D" id="1.20.80.10">
    <property type="match status" value="1"/>
</dbReference>
<gene>
    <name evidence="7" type="ORF">C8R41DRAFT_26871</name>
</gene>
<dbReference type="Proteomes" id="UP001150217">
    <property type="component" value="Unassembled WGS sequence"/>
</dbReference>